<dbReference type="RefSeq" id="WP_379895054.1">
    <property type="nucleotide sequence ID" value="NZ_CBCSCT010000035.1"/>
</dbReference>
<dbReference type="EMBL" id="JBHSQV010000167">
    <property type="protein sequence ID" value="MFC5987628.1"/>
    <property type="molecule type" value="Genomic_DNA"/>
</dbReference>
<keyword evidence="4" id="KW-1185">Reference proteome</keyword>
<dbReference type="CDD" id="cd17906">
    <property type="entry name" value="CheX"/>
    <property type="match status" value="1"/>
</dbReference>
<evidence type="ECO:0000256" key="1">
    <source>
        <dbReference type="ARBA" id="ARBA00022500"/>
    </source>
</evidence>
<dbReference type="InterPro" id="IPR038756">
    <property type="entry name" value="CheX-like"/>
</dbReference>
<gene>
    <name evidence="3" type="ORF">ACFPXP_14575</name>
</gene>
<dbReference type="InterPro" id="IPR028976">
    <property type="entry name" value="CheC-like_sf"/>
</dbReference>
<evidence type="ECO:0000313" key="4">
    <source>
        <dbReference type="Proteomes" id="UP001596250"/>
    </source>
</evidence>
<dbReference type="Pfam" id="PF13690">
    <property type="entry name" value="CheX"/>
    <property type="match status" value="1"/>
</dbReference>
<dbReference type="Gene3D" id="3.40.1550.10">
    <property type="entry name" value="CheC-like"/>
    <property type="match status" value="1"/>
</dbReference>
<evidence type="ECO:0000259" key="2">
    <source>
        <dbReference type="Pfam" id="PF13690"/>
    </source>
</evidence>
<dbReference type="Proteomes" id="UP001596250">
    <property type="component" value="Unassembled WGS sequence"/>
</dbReference>
<evidence type="ECO:0000313" key="3">
    <source>
        <dbReference type="EMBL" id="MFC5987628.1"/>
    </source>
</evidence>
<proteinExistence type="predicted"/>
<sequence length="134" mass="14613">MVAVRPMRGELTIKNIEFSGEYVWLKISIFGQLKGDIVFGFPEQVALKIVSGMMGGYAITEFDEMSQSAIAELGNMISGNASSLLYNEGIQIDITPPKIVQDQDRGDLSAQNALAIPLTLEGIGEFEIFVIILN</sequence>
<comment type="caution">
    <text evidence="3">The sequence shown here is derived from an EMBL/GenBank/DDBJ whole genome shotgun (WGS) entry which is preliminary data.</text>
</comment>
<feature type="domain" description="Chemotaxis phosphatase CheX-like" evidence="2">
    <location>
        <begin position="27"/>
        <end position="117"/>
    </location>
</feature>
<accession>A0ABW1IS12</accession>
<protein>
    <submittedName>
        <fullName evidence="3">Chemotaxis protein CheX</fullName>
    </submittedName>
</protein>
<dbReference type="InterPro" id="IPR028051">
    <property type="entry name" value="CheX-like_dom"/>
</dbReference>
<dbReference type="PANTHER" id="PTHR39452:SF1">
    <property type="entry name" value="CHEY-P PHOSPHATASE CHEX"/>
    <property type="match status" value="1"/>
</dbReference>
<dbReference type="PANTHER" id="PTHR39452">
    <property type="entry name" value="CHEY-P PHOSPHATASE CHEX"/>
    <property type="match status" value="1"/>
</dbReference>
<name>A0ABW1IS12_9BACL</name>
<reference evidence="4" key="1">
    <citation type="journal article" date="2019" name="Int. J. Syst. Evol. Microbiol.">
        <title>The Global Catalogue of Microorganisms (GCM) 10K type strain sequencing project: providing services to taxonomists for standard genome sequencing and annotation.</title>
        <authorList>
            <consortium name="The Broad Institute Genomics Platform"/>
            <consortium name="The Broad Institute Genome Sequencing Center for Infectious Disease"/>
            <person name="Wu L."/>
            <person name="Ma J."/>
        </authorList>
    </citation>
    <scope>NUCLEOTIDE SEQUENCE [LARGE SCALE GENOMIC DNA]</scope>
    <source>
        <strain evidence="4">CCM 8749</strain>
    </source>
</reference>
<dbReference type="SUPFAM" id="SSF103039">
    <property type="entry name" value="CheC-like"/>
    <property type="match status" value="1"/>
</dbReference>
<keyword evidence="1" id="KW-0145">Chemotaxis</keyword>
<organism evidence="3 4">
    <name type="scientific">Marinicrinis lubricantis</name>
    <dbReference type="NCBI Taxonomy" id="2086470"/>
    <lineage>
        <taxon>Bacteria</taxon>
        <taxon>Bacillati</taxon>
        <taxon>Bacillota</taxon>
        <taxon>Bacilli</taxon>
        <taxon>Bacillales</taxon>
        <taxon>Paenibacillaceae</taxon>
    </lineage>
</organism>